<evidence type="ECO:0000313" key="4">
    <source>
        <dbReference type="Proteomes" id="UP000537260"/>
    </source>
</evidence>
<feature type="signal peptide" evidence="2">
    <location>
        <begin position="1"/>
        <end position="37"/>
    </location>
</feature>
<dbReference type="PANTHER" id="PTHR30032:SF8">
    <property type="entry name" value="GERMINATION-SPECIFIC N-ACETYLMURAMOYL-L-ALANINE AMIDASE"/>
    <property type="match status" value="1"/>
</dbReference>
<proteinExistence type="predicted"/>
<evidence type="ECO:0000256" key="1">
    <source>
        <dbReference type="SAM" id="MobiDB-lite"/>
    </source>
</evidence>
<accession>A0A7Z0J6T2</accession>
<keyword evidence="4" id="KW-1185">Reference proteome</keyword>
<gene>
    <name evidence="3" type="ORF">HNR05_002045</name>
</gene>
<reference evidence="3 4" key="1">
    <citation type="submission" date="2020-07" db="EMBL/GenBank/DDBJ databases">
        <title>Sequencing the genomes of 1000 actinobacteria strains.</title>
        <authorList>
            <person name="Klenk H.-P."/>
        </authorList>
    </citation>
    <scope>NUCLEOTIDE SEQUENCE [LARGE SCALE GENOMIC DNA]</scope>
    <source>
        <strain evidence="3 4">LI1</strain>
    </source>
</reference>
<feature type="chain" id="PRO_5030917230" evidence="2">
    <location>
        <begin position="38"/>
        <end position="606"/>
    </location>
</feature>
<evidence type="ECO:0000256" key="2">
    <source>
        <dbReference type="SAM" id="SignalP"/>
    </source>
</evidence>
<sequence length="606" mass="61916">MHPAPSPTTRPHRALSLLVAVTSLALVFGSAAAPAFAASDEPTAPTSATTATTPRDDDASTAPVEETQAGVAAAGTALSTISGSVVDPQGKPAGDGIYIKLMIQDAASGNWSWLPDLVTAPRNGSYTLNNVPAGAYRLGLQDFLGLPVPAATVFWPNSATVDEASDIEVLAGTALTGMDFVLTLGATVAGQVDARNAAGALRPLPSGVQVVATVYEKNRGVWNKRADRLSARVNGTAGYTLTGLPAGTYRIGFSDSADGTGLYREQFWPGKSSVTDATSFTVVAGEKKTAFNATMILKSKTVPAPTVKRISGADRYSTSVELSQSRFSPDNLRGITVYIATGVNYPDALAAAPAATREYGPLLLTLPTSLPAVVKAEIKRLKPAKIVVVGGKAAVSESVFSDLKSLSGNVIRVSGADRFETGRKVVTQAFGTEVTSAYIATGLNYPDALSASAAAGSSRVPVILVNGNAQSVDSATKALIVKLKAKNLTLVGGTSAISAGLATSLKSIAAVDRLSGSDRFETSRQVNKAAIQTRSDVYFATGFQFADALAGAAIAGSHGAPLYVVPSGCVPASIKADLNTYAATSVTLIGGKSALGAGVETLSACK</sequence>
<keyword evidence="2" id="KW-0732">Signal</keyword>
<dbReference type="Pfam" id="PF04122">
    <property type="entry name" value="CW_binding_2"/>
    <property type="match status" value="3"/>
</dbReference>
<dbReference type="RefSeq" id="WP_179578888.1">
    <property type="nucleotide sequence ID" value="NZ_JACCFM010000001.1"/>
</dbReference>
<dbReference type="EMBL" id="JACCFM010000001">
    <property type="protein sequence ID" value="NYJ20254.1"/>
    <property type="molecule type" value="Genomic_DNA"/>
</dbReference>
<dbReference type="InterPro" id="IPR051922">
    <property type="entry name" value="Bact_Sporulation_Assoc"/>
</dbReference>
<dbReference type="AlphaFoldDB" id="A0A7Z0J6T2"/>
<dbReference type="PANTHER" id="PTHR30032">
    <property type="entry name" value="N-ACETYLMURAMOYL-L-ALANINE AMIDASE-RELATED"/>
    <property type="match status" value="1"/>
</dbReference>
<organism evidence="3 4">
    <name type="scientific">Glaciibacter psychrotolerans</name>
    <dbReference type="NCBI Taxonomy" id="670054"/>
    <lineage>
        <taxon>Bacteria</taxon>
        <taxon>Bacillati</taxon>
        <taxon>Actinomycetota</taxon>
        <taxon>Actinomycetes</taxon>
        <taxon>Micrococcales</taxon>
        <taxon>Microbacteriaceae</taxon>
        <taxon>Glaciibacter</taxon>
    </lineage>
</organism>
<dbReference type="Gene3D" id="3.40.50.12090">
    <property type="match status" value="2"/>
</dbReference>
<protein>
    <submittedName>
        <fullName evidence="3">Putative cell wall-binding protein</fullName>
    </submittedName>
</protein>
<evidence type="ECO:0000313" key="3">
    <source>
        <dbReference type="EMBL" id="NYJ20254.1"/>
    </source>
</evidence>
<comment type="caution">
    <text evidence="3">The sequence shown here is derived from an EMBL/GenBank/DDBJ whole genome shotgun (WGS) entry which is preliminary data.</text>
</comment>
<feature type="region of interest" description="Disordered" evidence="1">
    <location>
        <begin position="37"/>
        <end position="63"/>
    </location>
</feature>
<dbReference type="Proteomes" id="UP000537260">
    <property type="component" value="Unassembled WGS sequence"/>
</dbReference>
<name>A0A7Z0J6T2_9MICO</name>
<feature type="compositionally biased region" description="Low complexity" evidence="1">
    <location>
        <begin position="37"/>
        <end position="53"/>
    </location>
</feature>
<dbReference type="InterPro" id="IPR007253">
    <property type="entry name" value="Cell_wall-bd_2"/>
</dbReference>